<evidence type="ECO:0000313" key="3">
    <source>
        <dbReference type="Proteomes" id="UP001567538"/>
    </source>
</evidence>
<keyword evidence="3" id="KW-1185">Reference proteome</keyword>
<evidence type="ECO:0000313" key="2">
    <source>
        <dbReference type="EMBL" id="KAL1552268.1"/>
    </source>
</evidence>
<dbReference type="PANTHER" id="PTHR31182">
    <property type="entry name" value="C2 NT-TYPE DOMAIN-CONTAINING PROTEIN"/>
    <property type="match status" value="1"/>
</dbReference>
<dbReference type="AlphaFoldDB" id="A0ABD1H757"/>
<feature type="compositionally biased region" description="Basic and acidic residues" evidence="1">
    <location>
        <begin position="196"/>
        <end position="210"/>
    </location>
</feature>
<reference evidence="2 3" key="1">
    <citation type="submission" date="2024-06" db="EMBL/GenBank/DDBJ databases">
        <title>A chromosome level genome sequence of Diviner's sage (Salvia divinorum).</title>
        <authorList>
            <person name="Ford S.A."/>
            <person name="Ro D.-K."/>
            <person name="Ness R.W."/>
            <person name="Phillips M.A."/>
        </authorList>
    </citation>
    <scope>NUCLEOTIDE SEQUENCE [LARGE SCALE GENOMIC DNA]</scope>
    <source>
        <strain evidence="2">SAF-2024a</strain>
        <tissue evidence="2">Leaf</tissue>
    </source>
</reference>
<feature type="compositionally biased region" description="Polar residues" evidence="1">
    <location>
        <begin position="264"/>
        <end position="275"/>
    </location>
</feature>
<comment type="caution">
    <text evidence="2">The sequence shown here is derived from an EMBL/GenBank/DDBJ whole genome shotgun (WGS) entry which is preliminary data.</text>
</comment>
<sequence length="587" mass="65690">MAVKMRKWSPWPPARKFAVAMRLMRLEVMAEDGGGDDEDGGDVAAAQKFVAIKIKWKGEPKFLPLMPPFQSRKKVERSSNRGMRKDGGIVEWDEDSWFENTCCFSIASDKKFGPWEVAFSVVCGEKADSKAKTAEIGGVSINITEIVSKMESSSIEEKLHLNLHIDGIAREAALTMVFKCVEIRESHNSAAPSRSKSIEVKHSSVDESRDKSRRRSLSLEEACLDEPGVSESRAPEPDKKDRWFSWKSRRFSFKRAKTKEETRVQSASLSSTNSLQKEDGSSETADKDKAVCLWEDKELISRDGRAQLKAPFFFASFDQRSDKAAGASACTALVAVISHWLHSNPDAMPGRSELDNLIMQGSSEWRKLCEDAAYVKDFPNKHFDLETVLRTDIRPVSISCNESFVGFFGAEAFDSLKGVMSFDDIWDEVRGGGGDDTAPRIYIVSWNDHFFVLKVEADAYYIIDTLGERLYEGCNQAYMIRFDEKAVIRAHHQPAAETAESEQSTDEVEVICSGKECCREFIKRFLAAIPLKELEEEEKKSAVSYFCLHQRLQIEFNYSCLISPASSSSTPSPLSSLTTSASSPSSD</sequence>
<gene>
    <name evidence="2" type="ORF">AAHA92_13086</name>
</gene>
<feature type="region of interest" description="Disordered" evidence="1">
    <location>
        <begin position="262"/>
        <end position="283"/>
    </location>
</feature>
<evidence type="ECO:0000256" key="1">
    <source>
        <dbReference type="SAM" id="MobiDB-lite"/>
    </source>
</evidence>
<dbReference type="Proteomes" id="UP001567538">
    <property type="component" value="Unassembled WGS sequence"/>
</dbReference>
<name>A0ABD1H757_SALDI</name>
<proteinExistence type="predicted"/>
<dbReference type="EMBL" id="JBEAFC010000006">
    <property type="protein sequence ID" value="KAL1552268.1"/>
    <property type="molecule type" value="Genomic_DNA"/>
</dbReference>
<protein>
    <recommendedName>
        <fullName evidence="4">C2 NT-type domain-containing protein</fullName>
    </recommendedName>
</protein>
<evidence type="ECO:0008006" key="4">
    <source>
        <dbReference type="Google" id="ProtNLM"/>
    </source>
</evidence>
<feature type="region of interest" description="Disordered" evidence="1">
    <location>
        <begin position="191"/>
        <end position="217"/>
    </location>
</feature>
<feature type="region of interest" description="Disordered" evidence="1">
    <location>
        <begin position="565"/>
        <end position="587"/>
    </location>
</feature>
<accession>A0ABD1H757</accession>
<dbReference type="PANTHER" id="PTHR31182:SF17">
    <property type="entry name" value="EEIG1_EHBP1 PROTEIN AMINO-TERMINAL DOMAIN PROTEIN"/>
    <property type="match status" value="1"/>
</dbReference>
<organism evidence="2 3">
    <name type="scientific">Salvia divinorum</name>
    <name type="common">Maria pastora</name>
    <name type="synonym">Diviner's sage</name>
    <dbReference type="NCBI Taxonomy" id="28513"/>
    <lineage>
        <taxon>Eukaryota</taxon>
        <taxon>Viridiplantae</taxon>
        <taxon>Streptophyta</taxon>
        <taxon>Embryophyta</taxon>
        <taxon>Tracheophyta</taxon>
        <taxon>Spermatophyta</taxon>
        <taxon>Magnoliopsida</taxon>
        <taxon>eudicotyledons</taxon>
        <taxon>Gunneridae</taxon>
        <taxon>Pentapetalae</taxon>
        <taxon>asterids</taxon>
        <taxon>lamiids</taxon>
        <taxon>Lamiales</taxon>
        <taxon>Lamiaceae</taxon>
        <taxon>Nepetoideae</taxon>
        <taxon>Mentheae</taxon>
        <taxon>Salviinae</taxon>
        <taxon>Salvia</taxon>
        <taxon>Salvia subgen. Calosphace</taxon>
    </lineage>
</organism>